<dbReference type="AlphaFoldDB" id="A0A2J7TI24"/>
<sequence>MSRRELIAMRCGLYGKLPSKRDFIAFSAPRAFLRLWEPWIEHGLAFGHARGSEEEWAEAFNSAPIWRFWLGPALCGEAFIGAFMPSVDALGRMYPLTLIGAAAGEERLDPPDVDPRELWFASVEQLLLDALDLETPLPALLARLKTLCASPAPDENTGVLAGAFARMRAELQDCAPDEASFWWTIGGPAFPPLALAQIGMPPEAAFADMLSRRPPETAAPDAPLQTVTQPG</sequence>
<evidence type="ECO:0000313" key="3">
    <source>
        <dbReference type="Proteomes" id="UP000236286"/>
    </source>
</evidence>
<proteinExistence type="predicted"/>
<dbReference type="OrthoDB" id="9801841at2"/>
<dbReference type="NCBIfam" id="TIGR03373">
    <property type="entry name" value="VI_minor_4"/>
    <property type="match status" value="1"/>
</dbReference>
<evidence type="ECO:0000313" key="2">
    <source>
        <dbReference type="EMBL" id="PNG26425.1"/>
    </source>
</evidence>
<comment type="caution">
    <text evidence="2">The sequence shown here is derived from an EMBL/GenBank/DDBJ whole genome shotgun (WGS) entry which is preliminary data.</text>
</comment>
<evidence type="ECO:0000256" key="1">
    <source>
        <dbReference type="SAM" id="MobiDB-lite"/>
    </source>
</evidence>
<dbReference type="InterPro" id="IPR038225">
    <property type="entry name" value="TagF_sf"/>
</dbReference>
<dbReference type="Pfam" id="PF09867">
    <property type="entry name" value="TagF_N"/>
    <property type="match status" value="1"/>
</dbReference>
<dbReference type="Proteomes" id="UP000236286">
    <property type="component" value="Unassembled WGS sequence"/>
</dbReference>
<dbReference type="Gene3D" id="3.40.1730.10">
    <property type="entry name" value="pa0076 domain"/>
    <property type="match status" value="1"/>
</dbReference>
<protein>
    <submittedName>
        <fullName evidence="2">Type VI secretion system-associated protein TagF</fullName>
    </submittedName>
</protein>
<dbReference type="PIRSF" id="PIRSF029287">
    <property type="entry name" value="UCP029287"/>
    <property type="match status" value="1"/>
</dbReference>
<organism evidence="2 3">
    <name type="scientific">Methylocella silvestris</name>
    <dbReference type="NCBI Taxonomy" id="199596"/>
    <lineage>
        <taxon>Bacteria</taxon>
        <taxon>Pseudomonadati</taxon>
        <taxon>Pseudomonadota</taxon>
        <taxon>Alphaproteobacteria</taxon>
        <taxon>Hyphomicrobiales</taxon>
        <taxon>Beijerinckiaceae</taxon>
        <taxon>Methylocella</taxon>
    </lineage>
</organism>
<feature type="region of interest" description="Disordered" evidence="1">
    <location>
        <begin position="212"/>
        <end position="231"/>
    </location>
</feature>
<dbReference type="EMBL" id="PDZR01000007">
    <property type="protein sequence ID" value="PNG26425.1"/>
    <property type="molecule type" value="Genomic_DNA"/>
</dbReference>
<name>A0A2J7TI24_METSI</name>
<gene>
    <name evidence="2" type="ORF">CR492_08445</name>
</gene>
<reference evidence="2 3" key="1">
    <citation type="submission" date="2017-10" db="EMBL/GenBank/DDBJ databases">
        <title>Genome announcement of Methylocella silvestris TVC from permafrost.</title>
        <authorList>
            <person name="Wang J."/>
            <person name="Geng K."/>
            <person name="Ul-Haque F."/>
            <person name="Crombie A.T."/>
            <person name="Street L.E."/>
            <person name="Wookey P.A."/>
            <person name="Murrell J.C."/>
            <person name="Pratscher J."/>
        </authorList>
    </citation>
    <scope>NUCLEOTIDE SEQUENCE [LARGE SCALE GENOMIC DNA]</scope>
    <source>
        <strain evidence="2 3">TVC</strain>
    </source>
</reference>
<accession>A0A2J7TI24</accession>
<dbReference type="InterPro" id="IPR017748">
    <property type="entry name" value="TagF"/>
</dbReference>